<protein>
    <submittedName>
        <fullName evidence="1">Uncharacterized protein</fullName>
    </submittedName>
</protein>
<evidence type="ECO:0000313" key="1">
    <source>
        <dbReference type="EMBL" id="AGA67511.1"/>
    </source>
</evidence>
<name>A0A3B6VNN3_BRAPL</name>
<proteinExistence type="predicted"/>
<dbReference type="AlphaFoldDB" id="A0A3B6VNN3"/>
<reference evidence="1 2" key="1">
    <citation type="journal article" date="2013" name="Genome Announc.">
        <title>Complete Genome Sequence of the Porcine Strain Brachyspira pilosicoli P43/6/78(T.).</title>
        <authorList>
            <person name="Lin C."/>
            <person name="den Bakker H.C."/>
            <person name="Suzuki H."/>
            <person name="Lefebure T."/>
            <person name="Ponnala L."/>
            <person name="Sun Q."/>
            <person name="Stanhope M.J."/>
            <person name="Wiedmann M."/>
            <person name="Duhamel G.E."/>
        </authorList>
    </citation>
    <scope>NUCLEOTIDE SEQUENCE [LARGE SCALE GENOMIC DNA]</scope>
    <source>
        <strain evidence="1 2">P43/6/78</strain>
    </source>
</reference>
<keyword evidence="2" id="KW-1185">Reference proteome</keyword>
<sequence>MEYCYSNKKLYELAPLLSPSIYETIFYNQYEIRADKNAIILDDKVFDDVYIDEKIYRNFILSNSNRLGKSLNYLGLNQMHGGIIKNIEIDNNNKLTLTLLDTGVDKLAKTLIETKAINLDIKPFIVKIIFEDVYYYSNHTIDEEEFIIKNDDNIIEKTYIQDQITLINDNEIEIVISIQDKEEKLSYYIIKCKNISVIDEARDTWLSTFYGNDFAMLYDYFINTRKTNKLVMNRNVCISIIAKYEEFISQLDIS</sequence>
<dbReference type="KEGG" id="bpip:BPP43_11835"/>
<gene>
    <name evidence="1" type="ORF">BPP43_11835</name>
</gene>
<dbReference type="EMBL" id="CP002873">
    <property type="protein sequence ID" value="AGA67511.1"/>
    <property type="molecule type" value="Genomic_DNA"/>
</dbReference>
<dbReference type="RefSeq" id="WP_015274983.1">
    <property type="nucleotide sequence ID" value="NC_019908.1"/>
</dbReference>
<organism evidence="1 2">
    <name type="scientific">Brachyspira pilosicoli P43/6/78</name>
    <dbReference type="NCBI Taxonomy" id="1042417"/>
    <lineage>
        <taxon>Bacteria</taxon>
        <taxon>Pseudomonadati</taxon>
        <taxon>Spirochaetota</taxon>
        <taxon>Spirochaetia</taxon>
        <taxon>Brachyspirales</taxon>
        <taxon>Brachyspiraceae</taxon>
        <taxon>Brachyspira</taxon>
    </lineage>
</organism>
<evidence type="ECO:0000313" key="2">
    <source>
        <dbReference type="Proteomes" id="UP000010793"/>
    </source>
</evidence>
<dbReference type="Proteomes" id="UP000010793">
    <property type="component" value="Chromosome"/>
</dbReference>
<accession>A0A3B6VNN3</accession>